<evidence type="ECO:0000313" key="7">
    <source>
        <dbReference type="EMBL" id="ESN91969.1"/>
    </source>
</evidence>
<dbReference type="GO" id="GO:0005634">
    <property type="term" value="C:nucleus"/>
    <property type="evidence" value="ECO:0007669"/>
    <property type="project" value="UniProtKB-SubCell"/>
</dbReference>
<accession>T1FW28</accession>
<keyword evidence="2" id="KW-0805">Transcription regulation</keyword>
<evidence type="ECO:0000313" key="8">
    <source>
        <dbReference type="EnsemblMetazoa" id="HelroP194459"/>
    </source>
</evidence>
<reference evidence="9" key="1">
    <citation type="submission" date="2012-12" db="EMBL/GenBank/DDBJ databases">
        <authorList>
            <person name="Hellsten U."/>
            <person name="Grimwood J."/>
            <person name="Chapman J.A."/>
            <person name="Shapiro H."/>
            <person name="Aerts A."/>
            <person name="Otillar R.P."/>
            <person name="Terry A.Y."/>
            <person name="Boore J.L."/>
            <person name="Simakov O."/>
            <person name="Marletaz F."/>
            <person name="Cho S.-J."/>
            <person name="Edsinger-Gonzales E."/>
            <person name="Havlak P."/>
            <person name="Kuo D.-H."/>
            <person name="Larsson T."/>
            <person name="Lv J."/>
            <person name="Arendt D."/>
            <person name="Savage R."/>
            <person name="Osoegawa K."/>
            <person name="de Jong P."/>
            <person name="Lindberg D.R."/>
            <person name="Seaver E.C."/>
            <person name="Weisblat D.A."/>
            <person name="Putnam N.H."/>
            <person name="Grigoriev I.V."/>
            <person name="Rokhsar D.S."/>
        </authorList>
    </citation>
    <scope>NUCLEOTIDE SEQUENCE</scope>
</reference>
<keyword evidence="9" id="KW-1185">Reference proteome</keyword>
<keyword evidence="3" id="KW-0804">Transcription</keyword>
<dbReference type="PANTHER" id="PTHR46117">
    <property type="entry name" value="FI24210P1"/>
    <property type="match status" value="1"/>
</dbReference>
<proteinExistence type="predicted"/>
<gene>
    <name evidence="8" type="primary">20213024</name>
    <name evidence="7" type="ORF">HELRODRAFT_194459</name>
</gene>
<reference evidence="7 9" key="2">
    <citation type="journal article" date="2013" name="Nature">
        <title>Insights into bilaterian evolution from three spiralian genomes.</title>
        <authorList>
            <person name="Simakov O."/>
            <person name="Marletaz F."/>
            <person name="Cho S.J."/>
            <person name="Edsinger-Gonzales E."/>
            <person name="Havlak P."/>
            <person name="Hellsten U."/>
            <person name="Kuo D.H."/>
            <person name="Larsson T."/>
            <person name="Lv J."/>
            <person name="Arendt D."/>
            <person name="Savage R."/>
            <person name="Osoegawa K."/>
            <person name="de Jong P."/>
            <person name="Grimwood J."/>
            <person name="Chapman J.A."/>
            <person name="Shapiro H."/>
            <person name="Aerts A."/>
            <person name="Otillar R.P."/>
            <person name="Terry A.Y."/>
            <person name="Boore J.L."/>
            <person name="Grigoriev I.V."/>
            <person name="Lindberg D.R."/>
            <person name="Seaver E.C."/>
            <person name="Weisblat D.A."/>
            <person name="Putnam N.H."/>
            <person name="Rokhsar D.S."/>
        </authorList>
    </citation>
    <scope>NUCLEOTIDE SEQUENCE</scope>
</reference>
<evidence type="ECO:0000259" key="6">
    <source>
        <dbReference type="PROSITE" id="PS50888"/>
    </source>
</evidence>
<dbReference type="InterPro" id="IPR051732">
    <property type="entry name" value="USF"/>
</dbReference>
<feature type="compositionally biased region" description="Low complexity" evidence="5">
    <location>
        <begin position="303"/>
        <end position="320"/>
    </location>
</feature>
<dbReference type="InParanoid" id="T1FW28"/>
<dbReference type="Gene3D" id="4.10.280.10">
    <property type="entry name" value="Helix-loop-helix DNA-binding domain"/>
    <property type="match status" value="1"/>
</dbReference>
<name>T1FW28_HELRO</name>
<dbReference type="GO" id="GO:0046983">
    <property type="term" value="F:protein dimerization activity"/>
    <property type="evidence" value="ECO:0007669"/>
    <property type="project" value="InterPro"/>
</dbReference>
<comment type="subcellular location">
    <subcellularLocation>
        <location evidence="1">Nucleus</location>
    </subcellularLocation>
</comment>
<protein>
    <recommendedName>
        <fullName evidence="6">BHLH domain-containing protein</fullName>
    </recommendedName>
</protein>
<dbReference type="PROSITE" id="PS50888">
    <property type="entry name" value="BHLH"/>
    <property type="match status" value="1"/>
</dbReference>
<reference evidence="8" key="3">
    <citation type="submission" date="2015-06" db="UniProtKB">
        <authorList>
            <consortium name="EnsemblMetazoa"/>
        </authorList>
    </citation>
    <scope>IDENTIFICATION</scope>
</reference>
<evidence type="ECO:0000256" key="4">
    <source>
        <dbReference type="ARBA" id="ARBA00023242"/>
    </source>
</evidence>
<evidence type="ECO:0000256" key="2">
    <source>
        <dbReference type="ARBA" id="ARBA00023015"/>
    </source>
</evidence>
<dbReference type="CTD" id="20213024"/>
<dbReference type="EMBL" id="AMQM01007866">
    <property type="status" value="NOT_ANNOTATED_CDS"/>
    <property type="molecule type" value="Genomic_DNA"/>
</dbReference>
<evidence type="ECO:0000256" key="1">
    <source>
        <dbReference type="ARBA" id="ARBA00004123"/>
    </source>
</evidence>
<dbReference type="RefSeq" id="XP_009029920.1">
    <property type="nucleotide sequence ID" value="XM_009031672.1"/>
</dbReference>
<evidence type="ECO:0000256" key="3">
    <source>
        <dbReference type="ARBA" id="ARBA00023163"/>
    </source>
</evidence>
<dbReference type="eggNOG" id="KOG1318">
    <property type="taxonomic scope" value="Eukaryota"/>
</dbReference>
<dbReference type="Pfam" id="PF00010">
    <property type="entry name" value="HLH"/>
    <property type="match status" value="1"/>
</dbReference>
<dbReference type="Proteomes" id="UP000015101">
    <property type="component" value="Unassembled WGS sequence"/>
</dbReference>
<dbReference type="GO" id="GO:0006357">
    <property type="term" value="P:regulation of transcription by RNA polymerase II"/>
    <property type="evidence" value="ECO:0000318"/>
    <property type="project" value="GO_Central"/>
</dbReference>
<dbReference type="HOGENOM" id="CLU_752902_0_0_1"/>
<keyword evidence="4" id="KW-0539">Nucleus</keyword>
<dbReference type="GO" id="GO:0000981">
    <property type="term" value="F:DNA-binding transcription factor activity, RNA polymerase II-specific"/>
    <property type="evidence" value="ECO:0000318"/>
    <property type="project" value="GO_Central"/>
</dbReference>
<dbReference type="CDD" id="cd11396">
    <property type="entry name" value="bHLHzip_USF"/>
    <property type="match status" value="1"/>
</dbReference>
<dbReference type="STRING" id="6412.T1FW28"/>
<sequence length="368" mass="40714">MKRDSTGTAIIDVKKDVPNSHNTLYSLSPSVQILSENLTSVSGYQVVEVQNGDEIQDLGTADGLAYIPITTHDIKNENNINENSDDNGPLYFLLPNGTAVLNSNILSPVATTAAAPPTVSLQPQTPPQQRATTSLLATNNIASTSSSSSTRVIKFIRPSIEQQPERVPIMIVPKDSKRKATHNEVERRRRDKITTWIVQLGSMLPASLSEKQNDSKGDILSKVCEFIQELQAKNQQLKESMEHLIFIKQALEETSHAYAEALMENSSIKSKFSELGFSCEVRVVNENMLICPEDGDNDVISADNNNNNDDTNYHNHNVNDSNYSSHNDINYNDHNNVEVDDVNETANDSNNNYINVLVQTANNVENAM</sequence>
<dbReference type="GO" id="GO:0000978">
    <property type="term" value="F:RNA polymerase II cis-regulatory region sequence-specific DNA binding"/>
    <property type="evidence" value="ECO:0000318"/>
    <property type="project" value="GO_Central"/>
</dbReference>
<evidence type="ECO:0000256" key="5">
    <source>
        <dbReference type="SAM" id="MobiDB-lite"/>
    </source>
</evidence>
<dbReference type="SMART" id="SM00353">
    <property type="entry name" value="HLH"/>
    <property type="match status" value="1"/>
</dbReference>
<evidence type="ECO:0000313" key="9">
    <source>
        <dbReference type="Proteomes" id="UP000015101"/>
    </source>
</evidence>
<dbReference type="AlphaFoldDB" id="T1FW28"/>
<dbReference type="OrthoDB" id="690068at2759"/>
<feature type="region of interest" description="Disordered" evidence="5">
    <location>
        <begin position="303"/>
        <end position="328"/>
    </location>
</feature>
<dbReference type="PANTHER" id="PTHR46117:SF3">
    <property type="entry name" value="FI24210P1"/>
    <property type="match status" value="1"/>
</dbReference>
<dbReference type="EnsemblMetazoa" id="HelroT194459">
    <property type="protein sequence ID" value="HelroP194459"/>
    <property type="gene ID" value="HelroG194459"/>
</dbReference>
<organism evidence="8 9">
    <name type="scientific">Helobdella robusta</name>
    <name type="common">Californian leech</name>
    <dbReference type="NCBI Taxonomy" id="6412"/>
    <lineage>
        <taxon>Eukaryota</taxon>
        <taxon>Metazoa</taxon>
        <taxon>Spiralia</taxon>
        <taxon>Lophotrochozoa</taxon>
        <taxon>Annelida</taxon>
        <taxon>Clitellata</taxon>
        <taxon>Hirudinea</taxon>
        <taxon>Rhynchobdellida</taxon>
        <taxon>Glossiphoniidae</taxon>
        <taxon>Helobdella</taxon>
    </lineage>
</organism>
<dbReference type="KEGG" id="hro:HELRODRAFT_194459"/>
<dbReference type="InterPro" id="IPR036638">
    <property type="entry name" value="HLH_DNA-bd_sf"/>
</dbReference>
<dbReference type="InterPro" id="IPR011598">
    <property type="entry name" value="bHLH_dom"/>
</dbReference>
<feature type="domain" description="BHLH" evidence="6">
    <location>
        <begin position="177"/>
        <end position="230"/>
    </location>
</feature>
<dbReference type="EMBL" id="KB097680">
    <property type="protein sequence ID" value="ESN91969.1"/>
    <property type="molecule type" value="Genomic_DNA"/>
</dbReference>
<dbReference type="GeneID" id="20213024"/>
<dbReference type="SUPFAM" id="SSF47459">
    <property type="entry name" value="HLH, helix-loop-helix DNA-binding domain"/>
    <property type="match status" value="1"/>
</dbReference>